<gene>
    <name evidence="5" type="primary">ompA</name>
    <name evidence="5" type="ORF">PAP18089_02015</name>
</gene>
<dbReference type="Proteomes" id="UP000364291">
    <property type="component" value="Unassembled WGS sequence"/>
</dbReference>
<dbReference type="RefSeq" id="WP_094069153.1">
    <property type="nucleotide sequence ID" value="NZ_CABPSX010000003.1"/>
</dbReference>
<name>A0A5E5P4B3_9BURK</name>
<organism evidence="5 6">
    <name type="scientific">Pandoraea apista</name>
    <dbReference type="NCBI Taxonomy" id="93218"/>
    <lineage>
        <taxon>Bacteria</taxon>
        <taxon>Pseudomonadati</taxon>
        <taxon>Pseudomonadota</taxon>
        <taxon>Betaproteobacteria</taxon>
        <taxon>Burkholderiales</taxon>
        <taxon>Burkholderiaceae</taxon>
        <taxon>Pandoraea</taxon>
    </lineage>
</organism>
<evidence type="ECO:0000256" key="2">
    <source>
        <dbReference type="ARBA" id="ARBA00022729"/>
    </source>
</evidence>
<dbReference type="InterPro" id="IPR011250">
    <property type="entry name" value="OMP/PagP_B-barrel"/>
</dbReference>
<dbReference type="EMBL" id="CABPSX010000003">
    <property type="protein sequence ID" value="VVG71043.1"/>
    <property type="molecule type" value="Genomic_DNA"/>
</dbReference>
<dbReference type="InterPro" id="IPR027385">
    <property type="entry name" value="Beta-barrel_OMP"/>
</dbReference>
<reference evidence="5 6" key="1">
    <citation type="submission" date="2019-08" db="EMBL/GenBank/DDBJ databases">
        <authorList>
            <person name="Peeters C."/>
        </authorList>
    </citation>
    <scope>NUCLEOTIDE SEQUENCE [LARGE SCALE GENOMIC DNA]</scope>
    <source>
        <strain evidence="5 6">LMG 18089</strain>
    </source>
</reference>
<evidence type="ECO:0000313" key="6">
    <source>
        <dbReference type="Proteomes" id="UP000364291"/>
    </source>
</evidence>
<evidence type="ECO:0000259" key="4">
    <source>
        <dbReference type="Pfam" id="PF13505"/>
    </source>
</evidence>
<evidence type="ECO:0000313" key="5">
    <source>
        <dbReference type="EMBL" id="VVG71043.1"/>
    </source>
</evidence>
<accession>A0A5E5P4B3</accession>
<evidence type="ECO:0000256" key="1">
    <source>
        <dbReference type="ARBA" id="ARBA00004442"/>
    </source>
</evidence>
<dbReference type="SUPFAM" id="SSF56925">
    <property type="entry name" value="OMPA-like"/>
    <property type="match status" value="1"/>
</dbReference>
<keyword evidence="2 3" id="KW-0732">Signal</keyword>
<comment type="subcellular location">
    <subcellularLocation>
        <location evidence="1">Cell outer membrane</location>
    </subcellularLocation>
</comment>
<sequence length="214" mass="22404">MKQALLRVAKGALGSLCLMGVSAGVSANTGVYIYGDLSANVAPVSGGEPAGGNWTTTADNVNLPSGTEFGVGYRAGPNLGFELGYSYLGRSGNRWIERQSAGATGELATGARNVRMQGVRLAVLGIYPISNRFELFGSVGLFGVSYRADSAGNNRAFKVRPAVGAGATYRITNAFHVRGQYQYTNTKLARPAKSADAWGIGNTHAVRVGLVYAF</sequence>
<feature type="signal peptide" evidence="3">
    <location>
        <begin position="1"/>
        <end position="27"/>
    </location>
</feature>
<dbReference type="Pfam" id="PF13505">
    <property type="entry name" value="OMP_b-brl"/>
    <property type="match status" value="1"/>
</dbReference>
<proteinExistence type="predicted"/>
<dbReference type="AlphaFoldDB" id="A0A5E5P4B3"/>
<dbReference type="Gene3D" id="2.40.160.20">
    <property type="match status" value="1"/>
</dbReference>
<dbReference type="GO" id="GO:0009279">
    <property type="term" value="C:cell outer membrane"/>
    <property type="evidence" value="ECO:0007669"/>
    <property type="project" value="UniProtKB-SubCell"/>
</dbReference>
<evidence type="ECO:0000256" key="3">
    <source>
        <dbReference type="SAM" id="SignalP"/>
    </source>
</evidence>
<feature type="chain" id="PRO_5022873063" evidence="3">
    <location>
        <begin position="28"/>
        <end position="214"/>
    </location>
</feature>
<protein>
    <submittedName>
        <fullName evidence="5">Outer membrane protein A</fullName>
    </submittedName>
</protein>
<dbReference type="OrthoDB" id="5360144at2"/>
<feature type="domain" description="Outer membrane protein beta-barrel" evidence="4">
    <location>
        <begin position="15"/>
        <end position="214"/>
    </location>
</feature>